<dbReference type="KEGG" id="cvn:111101753"/>
<evidence type="ECO:0000259" key="13">
    <source>
        <dbReference type="PROSITE" id="PS50835"/>
    </source>
</evidence>
<keyword evidence="7 10" id="KW-1015">Disulfide bond</keyword>
<evidence type="ECO:0000256" key="1">
    <source>
        <dbReference type="ARBA" id="ARBA00004167"/>
    </source>
</evidence>
<dbReference type="GO" id="GO:0005886">
    <property type="term" value="C:plasma membrane"/>
    <property type="evidence" value="ECO:0007669"/>
    <property type="project" value="TreeGrafter"/>
</dbReference>
<accession>A0A8B8AEZ6</accession>
<evidence type="ECO:0000313" key="15">
    <source>
        <dbReference type="RefSeq" id="XP_022290062.1"/>
    </source>
</evidence>
<keyword evidence="14" id="KW-1185">Reference proteome</keyword>
<dbReference type="SMART" id="SM00408">
    <property type="entry name" value="IGc2"/>
    <property type="match status" value="1"/>
</dbReference>
<sequence>MTPCKPLQLQYYKYCSTMNTPTCGRTMRAELRMNILLTLSVFAVVHVLIYLGITGVQVERNCGPTEFKCSNGKCALRIWRCDGENDCEDESDEHDCVLQKPDGPCGATGHQCKSGDQCIPASYQCDKETDCQDASDEEGCAAPSINVAPPSNIKVEIGGSFTIICEAVGTPTPIIVWRFEWGNIPNGERVPMSSVNGRANLTITDARMADSGIYTCEAINVIKSIFASPNTSVLVRHSQAQDTSITSVTRSMTRSAETNLTRSVMKSSVTSVTRTSKGVSKNNKKDINAQDTSNTSVTRSIRKTSESIITRSLLRTPETNFTRSLMKTSEISITRPTPGISKNNKNDFNANVNKDLNYEQQLE</sequence>
<reference evidence="15" key="1">
    <citation type="submission" date="2025-08" db="UniProtKB">
        <authorList>
            <consortium name="RefSeq"/>
        </authorList>
    </citation>
    <scope>IDENTIFICATION</scope>
    <source>
        <tissue evidence="15">Whole sample</tissue>
    </source>
</reference>
<dbReference type="CDD" id="cd00112">
    <property type="entry name" value="LDLa"/>
    <property type="match status" value="2"/>
</dbReference>
<dbReference type="PROSITE" id="PS01209">
    <property type="entry name" value="LDLRA_1"/>
    <property type="match status" value="2"/>
</dbReference>
<dbReference type="Gene3D" id="4.10.400.10">
    <property type="entry name" value="Low-density Lipoprotein Receptor"/>
    <property type="match status" value="2"/>
</dbReference>
<dbReference type="GeneID" id="111101753"/>
<evidence type="ECO:0000256" key="2">
    <source>
        <dbReference type="ARBA" id="ARBA00022692"/>
    </source>
</evidence>
<evidence type="ECO:0000256" key="6">
    <source>
        <dbReference type="ARBA" id="ARBA00023136"/>
    </source>
</evidence>
<keyword evidence="3" id="KW-0732">Signal</keyword>
<dbReference type="Pfam" id="PF13927">
    <property type="entry name" value="Ig_3"/>
    <property type="match status" value="1"/>
</dbReference>
<comment type="caution">
    <text evidence="10">Lacks conserved residue(s) required for the propagation of feature annotation.</text>
</comment>
<feature type="disulfide bond" evidence="10">
    <location>
        <begin position="62"/>
        <end position="74"/>
    </location>
</feature>
<evidence type="ECO:0000313" key="14">
    <source>
        <dbReference type="Proteomes" id="UP000694844"/>
    </source>
</evidence>
<dbReference type="PRINTS" id="PR00261">
    <property type="entry name" value="LDLRECEPTOR"/>
</dbReference>
<feature type="region of interest" description="Disordered" evidence="11">
    <location>
        <begin position="272"/>
        <end position="299"/>
    </location>
</feature>
<gene>
    <name evidence="15" type="primary">LOC111101753</name>
</gene>
<feature type="compositionally biased region" description="Polar residues" evidence="11">
    <location>
        <begin position="289"/>
        <end position="299"/>
    </location>
</feature>
<evidence type="ECO:0000256" key="4">
    <source>
        <dbReference type="ARBA" id="ARBA00022737"/>
    </source>
</evidence>
<dbReference type="FunFam" id="4.10.400.10:FF:000034">
    <property type="entry name" value="Low-density lipoprotein receptor-related protein 2"/>
    <property type="match status" value="1"/>
</dbReference>
<dbReference type="InterPro" id="IPR013783">
    <property type="entry name" value="Ig-like_fold"/>
</dbReference>
<dbReference type="SMART" id="SM00409">
    <property type="entry name" value="IG"/>
    <property type="match status" value="1"/>
</dbReference>
<feature type="region of interest" description="Disordered" evidence="11">
    <location>
        <begin position="332"/>
        <end position="363"/>
    </location>
</feature>
<dbReference type="InterPro" id="IPR003598">
    <property type="entry name" value="Ig_sub2"/>
</dbReference>
<proteinExistence type="predicted"/>
<dbReference type="RefSeq" id="XP_022290062.1">
    <property type="nucleotide sequence ID" value="XM_022434354.1"/>
</dbReference>
<dbReference type="Proteomes" id="UP000694844">
    <property type="component" value="Chromosome 6"/>
</dbReference>
<comment type="subcellular location">
    <subcellularLocation>
        <location evidence="1">Membrane</location>
        <topology evidence="1">Single-pass membrane protein</topology>
    </subcellularLocation>
</comment>
<name>A0A8B8AEZ6_CRAVI</name>
<feature type="domain" description="Ig-like" evidence="13">
    <location>
        <begin position="143"/>
        <end position="232"/>
    </location>
</feature>
<dbReference type="SUPFAM" id="SSF57424">
    <property type="entry name" value="LDL receptor-like module"/>
    <property type="match status" value="2"/>
</dbReference>
<evidence type="ECO:0000256" key="7">
    <source>
        <dbReference type="ARBA" id="ARBA00023157"/>
    </source>
</evidence>
<dbReference type="InterPro" id="IPR003599">
    <property type="entry name" value="Ig_sub"/>
</dbReference>
<keyword evidence="2 12" id="KW-0812">Transmembrane</keyword>
<dbReference type="OrthoDB" id="10062665at2759"/>
<dbReference type="InterPro" id="IPR036179">
    <property type="entry name" value="Ig-like_dom_sf"/>
</dbReference>
<organism evidence="14 15">
    <name type="scientific">Crassostrea virginica</name>
    <name type="common">Eastern oyster</name>
    <dbReference type="NCBI Taxonomy" id="6565"/>
    <lineage>
        <taxon>Eukaryota</taxon>
        <taxon>Metazoa</taxon>
        <taxon>Spiralia</taxon>
        <taxon>Lophotrochozoa</taxon>
        <taxon>Mollusca</taxon>
        <taxon>Bivalvia</taxon>
        <taxon>Autobranchia</taxon>
        <taxon>Pteriomorphia</taxon>
        <taxon>Ostreida</taxon>
        <taxon>Ostreoidea</taxon>
        <taxon>Ostreidae</taxon>
        <taxon>Crassostrea</taxon>
    </lineage>
</organism>
<evidence type="ECO:0000256" key="3">
    <source>
        <dbReference type="ARBA" id="ARBA00022729"/>
    </source>
</evidence>
<protein>
    <submittedName>
        <fullName evidence="15">Uncharacterized protein LOC111101753</fullName>
    </submittedName>
</protein>
<keyword evidence="4" id="KW-0677">Repeat</keyword>
<feature type="disulfide bond" evidence="10">
    <location>
        <begin position="125"/>
        <end position="140"/>
    </location>
</feature>
<evidence type="ECO:0000256" key="12">
    <source>
        <dbReference type="SAM" id="Phobius"/>
    </source>
</evidence>
<evidence type="ECO:0000256" key="8">
    <source>
        <dbReference type="ARBA" id="ARBA00023170"/>
    </source>
</evidence>
<evidence type="ECO:0000256" key="9">
    <source>
        <dbReference type="ARBA" id="ARBA00023180"/>
    </source>
</evidence>
<dbReference type="InterPro" id="IPR007110">
    <property type="entry name" value="Ig-like_dom"/>
</dbReference>
<dbReference type="AlphaFoldDB" id="A0A8B8AEZ6"/>
<evidence type="ECO:0000256" key="5">
    <source>
        <dbReference type="ARBA" id="ARBA00022989"/>
    </source>
</evidence>
<dbReference type="Pfam" id="PF00057">
    <property type="entry name" value="Ldl_recept_a"/>
    <property type="match status" value="2"/>
</dbReference>
<keyword evidence="6 12" id="KW-0472">Membrane</keyword>
<feature type="disulfide bond" evidence="10">
    <location>
        <begin position="69"/>
        <end position="87"/>
    </location>
</feature>
<dbReference type="SUPFAM" id="SSF48726">
    <property type="entry name" value="Immunoglobulin"/>
    <property type="match status" value="1"/>
</dbReference>
<keyword evidence="8" id="KW-0675">Receptor</keyword>
<dbReference type="InterPro" id="IPR036055">
    <property type="entry name" value="LDL_receptor-like_sf"/>
</dbReference>
<dbReference type="GO" id="GO:0043235">
    <property type="term" value="C:receptor complex"/>
    <property type="evidence" value="ECO:0007669"/>
    <property type="project" value="TreeGrafter"/>
</dbReference>
<evidence type="ECO:0000256" key="10">
    <source>
        <dbReference type="PROSITE-ProRule" id="PRU00124"/>
    </source>
</evidence>
<feature type="disulfide bond" evidence="10">
    <location>
        <begin position="81"/>
        <end position="96"/>
    </location>
</feature>
<dbReference type="PROSITE" id="PS50835">
    <property type="entry name" value="IG_LIKE"/>
    <property type="match status" value="1"/>
</dbReference>
<keyword evidence="5 12" id="KW-1133">Transmembrane helix</keyword>
<feature type="compositionally biased region" description="Low complexity" evidence="11">
    <location>
        <begin position="272"/>
        <end position="281"/>
    </location>
</feature>
<keyword evidence="9" id="KW-0325">Glycoprotein</keyword>
<dbReference type="InterPro" id="IPR002172">
    <property type="entry name" value="LDrepeatLR_classA_rpt"/>
</dbReference>
<dbReference type="Gene3D" id="2.60.40.10">
    <property type="entry name" value="Immunoglobulins"/>
    <property type="match status" value="1"/>
</dbReference>
<evidence type="ECO:0000256" key="11">
    <source>
        <dbReference type="SAM" id="MobiDB-lite"/>
    </source>
</evidence>
<feature type="compositionally biased region" description="Low complexity" evidence="11">
    <location>
        <begin position="342"/>
        <end position="354"/>
    </location>
</feature>
<dbReference type="PANTHER" id="PTHR22722">
    <property type="entry name" value="LOW-DENSITY LIPOPROTEIN RECEPTOR-RELATED PROTEIN 2-RELATED"/>
    <property type="match status" value="1"/>
</dbReference>
<dbReference type="InterPro" id="IPR023415">
    <property type="entry name" value="LDLR_class-A_CS"/>
</dbReference>
<dbReference type="SMART" id="SM00192">
    <property type="entry name" value="LDLa"/>
    <property type="match status" value="2"/>
</dbReference>
<dbReference type="PROSITE" id="PS50068">
    <property type="entry name" value="LDLRA_2"/>
    <property type="match status" value="2"/>
</dbReference>
<dbReference type="InterPro" id="IPR051221">
    <property type="entry name" value="LDLR-related"/>
</dbReference>
<feature type="transmembrane region" description="Helical" evidence="12">
    <location>
        <begin position="35"/>
        <end position="53"/>
    </location>
</feature>